<dbReference type="Proteomes" id="UP000595001">
    <property type="component" value="Chromosome"/>
</dbReference>
<dbReference type="KEGG" id="hlt:I7X12_16635"/>
<name>A0A7T3FXY7_9EURY</name>
<evidence type="ECO:0000313" key="2">
    <source>
        <dbReference type="EMBL" id="QPV62348.1"/>
    </source>
</evidence>
<feature type="region of interest" description="Disordered" evidence="1">
    <location>
        <begin position="1"/>
        <end position="124"/>
    </location>
</feature>
<evidence type="ECO:0000313" key="3">
    <source>
        <dbReference type="Proteomes" id="UP000595001"/>
    </source>
</evidence>
<evidence type="ECO:0000256" key="1">
    <source>
        <dbReference type="SAM" id="MobiDB-lite"/>
    </source>
</evidence>
<gene>
    <name evidence="2" type="ORF">I7X12_16635</name>
</gene>
<dbReference type="EMBL" id="CP065856">
    <property type="protein sequence ID" value="QPV62348.1"/>
    <property type="molecule type" value="Genomic_DNA"/>
</dbReference>
<keyword evidence="3" id="KW-1185">Reference proteome</keyword>
<dbReference type="RefSeq" id="WP_198061155.1">
    <property type="nucleotide sequence ID" value="NZ_CP065856.1"/>
</dbReference>
<protein>
    <submittedName>
        <fullName evidence="2">Uncharacterized protein</fullName>
    </submittedName>
</protein>
<accession>A0A7T3FXY7</accession>
<reference evidence="2 3" key="1">
    <citation type="submission" date="2020-12" db="EMBL/GenBank/DDBJ databases">
        <title>Halosimplex halophilum sp. nov. and Halosimplex salinum sp. nov., two new members of the genus Halosimplex.</title>
        <authorList>
            <person name="Cui H.L."/>
        </authorList>
    </citation>
    <scope>NUCLEOTIDE SEQUENCE [LARGE SCALE GENOMIC DNA]</scope>
    <source>
        <strain evidence="2 3">YGH94</strain>
    </source>
</reference>
<proteinExistence type="predicted"/>
<feature type="compositionally biased region" description="Low complexity" evidence="1">
    <location>
        <begin position="73"/>
        <end position="92"/>
    </location>
</feature>
<dbReference type="AlphaFoldDB" id="A0A7T3FXY7"/>
<dbReference type="GeneID" id="60590154"/>
<organism evidence="2 3">
    <name type="scientific">Halosimplex litoreum</name>
    <dbReference type="NCBI Taxonomy" id="1198301"/>
    <lineage>
        <taxon>Archaea</taxon>
        <taxon>Methanobacteriati</taxon>
        <taxon>Methanobacteriota</taxon>
        <taxon>Stenosarchaea group</taxon>
        <taxon>Halobacteria</taxon>
        <taxon>Halobacteriales</taxon>
        <taxon>Haloarculaceae</taxon>
        <taxon>Halosimplex</taxon>
    </lineage>
</organism>
<sequence length="124" mass="12383">MRVSITIDDEGEGVSVGSNRGEAIERTADEPTELDSLPGEHLSAGRASAGDTGYNPEGLPTVSFGPEGHEGGPDAPTGSGTTAAGGSMATPADQGPPPVSGRSYPLMPSRGGADPADIFLGNEY</sequence>